<feature type="domain" description="Gfo/Idh/MocA-like oxidoreductase bacterial type C-terminal" evidence="2">
    <location>
        <begin position="200"/>
        <end position="421"/>
    </location>
</feature>
<reference evidence="4 6" key="2">
    <citation type="submission" date="2016-10" db="EMBL/GenBank/DDBJ databases">
        <authorList>
            <person name="de Groot N.N."/>
        </authorList>
    </citation>
    <scope>NUCLEOTIDE SEQUENCE [LARGE SCALE GENOMIC DNA]</scope>
    <source>
        <strain evidence="4 6">DSM 25947</strain>
    </source>
</reference>
<name>X5D810_9BACT</name>
<dbReference type="InterPro" id="IPR036291">
    <property type="entry name" value="NAD(P)-bd_dom_sf"/>
</dbReference>
<evidence type="ECO:0000259" key="1">
    <source>
        <dbReference type="Pfam" id="PF01408"/>
    </source>
</evidence>
<dbReference type="PANTHER" id="PTHR43818">
    <property type="entry name" value="BCDNA.GH03377"/>
    <property type="match status" value="1"/>
</dbReference>
<dbReference type="GO" id="GO:0000166">
    <property type="term" value="F:nucleotide binding"/>
    <property type="evidence" value="ECO:0007669"/>
    <property type="project" value="InterPro"/>
</dbReference>
<dbReference type="AlphaFoldDB" id="X5D810"/>
<feature type="domain" description="Gfo/Idh/MocA-like oxidoreductase N-terminal" evidence="1">
    <location>
        <begin position="37"/>
        <end position="161"/>
    </location>
</feature>
<dbReference type="PROSITE" id="PS51318">
    <property type="entry name" value="TAT"/>
    <property type="match status" value="1"/>
</dbReference>
<dbReference type="Pfam" id="PF01408">
    <property type="entry name" value="GFO_IDH_MocA"/>
    <property type="match status" value="1"/>
</dbReference>
<proteinExistence type="predicted"/>
<gene>
    <name evidence="3" type="ORF">FH5T_02415</name>
    <name evidence="4" type="ORF">SAMN05444285_1143</name>
</gene>
<dbReference type="InterPro" id="IPR019546">
    <property type="entry name" value="TAT_signal_bac_arc"/>
</dbReference>
<evidence type="ECO:0000313" key="3">
    <source>
        <dbReference type="EMBL" id="AHW58828.1"/>
    </source>
</evidence>
<reference evidence="3 5" key="1">
    <citation type="submission" date="2014-03" db="EMBL/GenBank/DDBJ databases">
        <title>Complete genome sequence of a deeply braunched marine Bacteroidia bacterium Draconibacterium orientale type strain FH5T.</title>
        <authorList>
            <person name="Li X."/>
            <person name="Wang X."/>
            <person name="Xie Z."/>
            <person name="Du Z."/>
            <person name="Chen G."/>
        </authorList>
    </citation>
    <scope>NUCLEOTIDE SEQUENCE [LARGE SCALE GENOMIC DNA]</scope>
    <source>
        <strain evidence="3 5">FH5</strain>
    </source>
</reference>
<accession>X5D810</accession>
<dbReference type="eggNOG" id="COG0673">
    <property type="taxonomic scope" value="Bacteria"/>
</dbReference>
<dbReference type="OrthoDB" id="9795543at2"/>
<dbReference type="HOGENOM" id="CLU_023194_24_0_10"/>
<organism evidence="4 6">
    <name type="scientific">Draconibacterium orientale</name>
    <dbReference type="NCBI Taxonomy" id="1168034"/>
    <lineage>
        <taxon>Bacteria</taxon>
        <taxon>Pseudomonadati</taxon>
        <taxon>Bacteroidota</taxon>
        <taxon>Bacteroidia</taxon>
        <taxon>Marinilabiliales</taxon>
        <taxon>Prolixibacteraceae</taxon>
        <taxon>Draconibacterium</taxon>
    </lineage>
</organism>
<dbReference type="Pfam" id="PF19051">
    <property type="entry name" value="GFO_IDH_MocA_C2"/>
    <property type="match status" value="1"/>
</dbReference>
<dbReference type="Proteomes" id="UP000023772">
    <property type="component" value="Chromosome"/>
</dbReference>
<dbReference type="InterPro" id="IPR000683">
    <property type="entry name" value="Gfo/Idh/MocA-like_OxRdtase_N"/>
</dbReference>
<sequence>MTNFSRRRFLQTSSIGAAGITALPLLQSFKAGANDTIRVGFIGLGQQAMNLLNGFRHIKGVEVVAGADVYGIKRKRFEKQVKEYYPDGEVTTYLDYRPIIDRSDIDAVVIATPDHWHAIIAIDACNAGKDIYQEKPITFTIKESIKVAEAVRRNNVIFATGSQQRSDSNYQHAVGMVHREAFGKLTKVQAYVGPGPDPYDLPAEPIPEDLDWNRWLGPLPHSIHFNSALALPISIDPPVKERGWGRWRYYKETGGGFTCDWGAHNFDIGQWALKKDHSGPVKVIPPRYQGAKYLTYVYDNGLEMVNEPYDDRKTLGLKFWGEDGWIEVSRGQIAASDKSLLPPDQGEKDAGLYERSAGHVEDFINSVRARRDPIAPVEVGQRTVACCILGNIAYELNRPVLWSPEAQYFINDPEAEKHYHREYHNGYKL</sequence>
<evidence type="ECO:0000313" key="4">
    <source>
        <dbReference type="EMBL" id="SET47162.1"/>
    </source>
</evidence>
<dbReference type="STRING" id="1168034.FH5T_02415"/>
<dbReference type="Gene3D" id="3.30.360.10">
    <property type="entry name" value="Dihydrodipicolinate Reductase, domain 2"/>
    <property type="match status" value="1"/>
</dbReference>
<evidence type="ECO:0000259" key="2">
    <source>
        <dbReference type="Pfam" id="PF19051"/>
    </source>
</evidence>
<dbReference type="RefSeq" id="WP_038555121.1">
    <property type="nucleotide sequence ID" value="NZ_FOHT01000014.1"/>
</dbReference>
<protein>
    <submittedName>
        <fullName evidence="3">Dehydrogenase</fullName>
    </submittedName>
    <submittedName>
        <fullName evidence="4">Tat (Twin-arginine translocation) pathway signal sequence</fullName>
    </submittedName>
</protein>
<dbReference type="InterPro" id="IPR006311">
    <property type="entry name" value="TAT_signal"/>
</dbReference>
<dbReference type="Proteomes" id="UP000181981">
    <property type="component" value="Unassembled WGS sequence"/>
</dbReference>
<dbReference type="KEGG" id="dori:FH5T_02415"/>
<evidence type="ECO:0000313" key="6">
    <source>
        <dbReference type="Proteomes" id="UP000181981"/>
    </source>
</evidence>
<dbReference type="Gene3D" id="3.40.50.720">
    <property type="entry name" value="NAD(P)-binding Rossmann-like Domain"/>
    <property type="match status" value="1"/>
</dbReference>
<dbReference type="NCBIfam" id="TIGR01409">
    <property type="entry name" value="TAT_signal_seq"/>
    <property type="match status" value="1"/>
</dbReference>
<dbReference type="InterPro" id="IPR050463">
    <property type="entry name" value="Gfo/Idh/MocA_oxidrdct_glycsds"/>
</dbReference>
<dbReference type="SUPFAM" id="SSF51735">
    <property type="entry name" value="NAD(P)-binding Rossmann-fold domains"/>
    <property type="match status" value="1"/>
</dbReference>
<dbReference type="InterPro" id="IPR043906">
    <property type="entry name" value="Gfo/Idh/MocA_OxRdtase_bact_C"/>
</dbReference>
<dbReference type="PANTHER" id="PTHR43818:SF5">
    <property type="entry name" value="OXIDOREDUCTASE FAMILY PROTEIN"/>
    <property type="match status" value="1"/>
</dbReference>
<dbReference type="EMBL" id="FOHT01000014">
    <property type="protein sequence ID" value="SET47162.1"/>
    <property type="molecule type" value="Genomic_DNA"/>
</dbReference>
<dbReference type="SUPFAM" id="SSF55347">
    <property type="entry name" value="Glyceraldehyde-3-phosphate dehydrogenase-like, C-terminal domain"/>
    <property type="match status" value="1"/>
</dbReference>
<evidence type="ECO:0000313" key="5">
    <source>
        <dbReference type="Proteomes" id="UP000023772"/>
    </source>
</evidence>
<keyword evidence="5" id="KW-1185">Reference proteome</keyword>
<dbReference type="EMBL" id="CP007451">
    <property type="protein sequence ID" value="AHW58828.1"/>
    <property type="molecule type" value="Genomic_DNA"/>
</dbReference>